<evidence type="ECO:0000313" key="2">
    <source>
        <dbReference type="EMBL" id="USS90447.1"/>
    </source>
</evidence>
<name>A0ABY5BVT2_9LACO</name>
<gene>
    <name evidence="2" type="ORF">M3M37_06310</name>
</gene>
<keyword evidence="3" id="KW-1185">Reference proteome</keyword>
<dbReference type="Proteomes" id="UP001056164">
    <property type="component" value="Chromosome"/>
</dbReference>
<proteinExistence type="predicted"/>
<dbReference type="SUPFAM" id="SSF53474">
    <property type="entry name" value="alpha/beta-Hydrolases"/>
    <property type="match status" value="1"/>
</dbReference>
<dbReference type="Pfam" id="PF00561">
    <property type="entry name" value="Abhydrolase_1"/>
    <property type="match status" value="1"/>
</dbReference>
<reference evidence="2" key="1">
    <citation type="submission" date="2022-05" db="EMBL/GenBank/DDBJ databases">
        <authorList>
            <person name="Oliphant S.A."/>
            <person name="Watson-Haigh N.S."/>
            <person name="Sumby K.M."/>
            <person name="Gardner J.M."/>
            <person name="Jiranek V."/>
        </authorList>
    </citation>
    <scope>NUCLEOTIDE SEQUENCE</scope>
    <source>
        <strain evidence="2">KI4_A6</strain>
    </source>
</reference>
<organism evidence="2 3">
    <name type="scientific">Fructilactobacillus carniphilus</name>
    <dbReference type="NCBI Taxonomy" id="2940297"/>
    <lineage>
        <taxon>Bacteria</taxon>
        <taxon>Bacillati</taxon>
        <taxon>Bacillota</taxon>
        <taxon>Bacilli</taxon>
        <taxon>Lactobacillales</taxon>
        <taxon>Lactobacillaceae</taxon>
        <taxon>Fructilactobacillus</taxon>
    </lineage>
</organism>
<dbReference type="InterPro" id="IPR000073">
    <property type="entry name" value="AB_hydrolase_1"/>
</dbReference>
<evidence type="ECO:0000313" key="3">
    <source>
        <dbReference type="Proteomes" id="UP001056164"/>
    </source>
</evidence>
<dbReference type="Gene3D" id="3.40.50.1820">
    <property type="entry name" value="alpha/beta hydrolase"/>
    <property type="match status" value="1"/>
</dbReference>
<keyword evidence="2" id="KW-0378">Hydrolase</keyword>
<sequence>MKFYTNDNVELVYDDQGEPTDQPVVILSGIGAYKEYWEETIAELVTQHYRVINVDARNQGQSEHTSKGLRISRHAADLFELVEKLQLQKPILMGNSMGASTMFAYLSLYGASNVKTVVDVDQSPKMINDQQWHWGFKDITWDDFHEVLKQPLGKTTYTNFADGLFKKLQELKHQYPYDADLNYPLLVDHATQDWRDIIANLQCPLLIVSGQESPFFNPEFGEVATRMSAQVTHVVIPRAGHLVMAEQPTAFNAELVKFLAKGTE</sequence>
<dbReference type="PANTHER" id="PTHR43194:SF5">
    <property type="entry name" value="PIMELOYL-[ACYL-CARRIER PROTEIN] METHYL ESTER ESTERASE"/>
    <property type="match status" value="1"/>
</dbReference>
<evidence type="ECO:0000259" key="1">
    <source>
        <dbReference type="Pfam" id="PF00561"/>
    </source>
</evidence>
<dbReference type="GO" id="GO:0016787">
    <property type="term" value="F:hydrolase activity"/>
    <property type="evidence" value="ECO:0007669"/>
    <property type="project" value="UniProtKB-KW"/>
</dbReference>
<dbReference type="RefSeq" id="WP_252794965.1">
    <property type="nucleotide sequence ID" value="NZ_CP097121.1"/>
</dbReference>
<dbReference type="InterPro" id="IPR050228">
    <property type="entry name" value="Carboxylesterase_BioH"/>
</dbReference>
<feature type="domain" description="AB hydrolase-1" evidence="1">
    <location>
        <begin position="23"/>
        <end position="246"/>
    </location>
</feature>
<dbReference type="EMBL" id="CP097121">
    <property type="protein sequence ID" value="USS90447.1"/>
    <property type="molecule type" value="Genomic_DNA"/>
</dbReference>
<protein>
    <submittedName>
        <fullName evidence="2">Alpha/beta hydrolase</fullName>
    </submittedName>
</protein>
<dbReference type="PANTHER" id="PTHR43194">
    <property type="entry name" value="HYDROLASE ALPHA/BETA FOLD FAMILY"/>
    <property type="match status" value="1"/>
</dbReference>
<accession>A0ABY5BVT2</accession>
<dbReference type="InterPro" id="IPR029058">
    <property type="entry name" value="AB_hydrolase_fold"/>
</dbReference>